<dbReference type="EMBL" id="CVTD020000010">
    <property type="protein sequence ID" value="CRZ34041.1"/>
    <property type="molecule type" value="Genomic_DNA"/>
</dbReference>
<dbReference type="SUPFAM" id="SSF159888">
    <property type="entry name" value="YdhG-like"/>
    <property type="match status" value="1"/>
</dbReference>
<accession>A0A0H5SGY4</accession>
<dbReference type="Proteomes" id="UP000236497">
    <property type="component" value="Unassembled WGS sequence"/>
</dbReference>
<evidence type="ECO:0000259" key="1">
    <source>
        <dbReference type="Pfam" id="PF08818"/>
    </source>
</evidence>
<dbReference type="Gene3D" id="3.90.1150.200">
    <property type="match status" value="1"/>
</dbReference>
<dbReference type="OrthoDB" id="115213at2"/>
<dbReference type="Pfam" id="PF08818">
    <property type="entry name" value="DUF1801"/>
    <property type="match status" value="1"/>
</dbReference>
<dbReference type="AlphaFoldDB" id="A0A0H5SGY4"/>
<gene>
    <name evidence="2" type="ORF">HHT355_0838</name>
</gene>
<name>A0A0H5SGY4_HERHM</name>
<dbReference type="RefSeq" id="WP_103202160.1">
    <property type="nucleotide sequence ID" value="NZ_CVTD020000010.1"/>
</dbReference>
<keyword evidence="3" id="KW-1185">Reference proteome</keyword>
<reference evidence="2 3" key="1">
    <citation type="submission" date="2015-06" db="EMBL/GenBank/DDBJ databases">
        <authorList>
            <person name="Wibberg Daniel"/>
        </authorList>
    </citation>
    <scope>NUCLEOTIDE SEQUENCE [LARGE SCALE GENOMIC DNA]</scope>
    <source>
        <strain evidence="2 3">T3/55T</strain>
    </source>
</reference>
<sequence>MKDFMTYLNNIDDPDKREKLESIFNYIKTEFPQLKDEIRWNQPMFTDHGTFIIAFSTAKNHISVAPEAEVLELFKEDIEKAGYSYTKLLFRIKWTDKVDYELLRKIIAYNIESKKDYNRFWR</sequence>
<proteinExistence type="predicted"/>
<dbReference type="InterPro" id="IPR014922">
    <property type="entry name" value="YdhG-like"/>
</dbReference>
<feature type="domain" description="YdhG-like" evidence="1">
    <location>
        <begin position="16"/>
        <end position="111"/>
    </location>
</feature>
<evidence type="ECO:0000313" key="3">
    <source>
        <dbReference type="Proteomes" id="UP000236497"/>
    </source>
</evidence>
<protein>
    <recommendedName>
        <fullName evidence="1">YdhG-like domain-containing protein</fullName>
    </recommendedName>
</protein>
<organism evidence="2 3">
    <name type="scientific">Herbinix hemicellulosilytica</name>
    <dbReference type="NCBI Taxonomy" id="1564487"/>
    <lineage>
        <taxon>Bacteria</taxon>
        <taxon>Bacillati</taxon>
        <taxon>Bacillota</taxon>
        <taxon>Clostridia</taxon>
        <taxon>Lachnospirales</taxon>
        <taxon>Lachnospiraceae</taxon>
        <taxon>Herbinix</taxon>
    </lineage>
</organism>
<evidence type="ECO:0000313" key="2">
    <source>
        <dbReference type="EMBL" id="CRZ34041.1"/>
    </source>
</evidence>